<dbReference type="Proteomes" id="UP000235965">
    <property type="component" value="Unassembled WGS sequence"/>
</dbReference>
<protein>
    <submittedName>
        <fullName evidence="1">Uncharacterized protein</fullName>
    </submittedName>
</protein>
<keyword evidence="2" id="KW-1185">Reference proteome</keyword>
<evidence type="ECO:0000313" key="1">
    <source>
        <dbReference type="EMBL" id="PNF14848.1"/>
    </source>
</evidence>
<comment type="caution">
    <text evidence="1">The sequence shown here is derived from an EMBL/GenBank/DDBJ whole genome shotgun (WGS) entry which is preliminary data.</text>
</comment>
<organism evidence="1 2">
    <name type="scientific">Cryptotermes secundus</name>
    <dbReference type="NCBI Taxonomy" id="105785"/>
    <lineage>
        <taxon>Eukaryota</taxon>
        <taxon>Metazoa</taxon>
        <taxon>Ecdysozoa</taxon>
        <taxon>Arthropoda</taxon>
        <taxon>Hexapoda</taxon>
        <taxon>Insecta</taxon>
        <taxon>Pterygota</taxon>
        <taxon>Neoptera</taxon>
        <taxon>Polyneoptera</taxon>
        <taxon>Dictyoptera</taxon>
        <taxon>Blattodea</taxon>
        <taxon>Blattoidea</taxon>
        <taxon>Termitoidae</taxon>
        <taxon>Kalotermitidae</taxon>
        <taxon>Cryptotermitinae</taxon>
        <taxon>Cryptotermes</taxon>
    </lineage>
</organism>
<dbReference type="AlphaFoldDB" id="A0A2J7PEU6"/>
<reference evidence="1 2" key="1">
    <citation type="submission" date="2017-12" db="EMBL/GenBank/DDBJ databases">
        <title>Hemimetabolous genomes reveal molecular basis of termite eusociality.</title>
        <authorList>
            <person name="Harrison M.C."/>
            <person name="Jongepier E."/>
            <person name="Robertson H.M."/>
            <person name="Arning N."/>
            <person name="Bitard-Feildel T."/>
            <person name="Chao H."/>
            <person name="Childers C.P."/>
            <person name="Dinh H."/>
            <person name="Doddapaneni H."/>
            <person name="Dugan S."/>
            <person name="Gowin J."/>
            <person name="Greiner C."/>
            <person name="Han Y."/>
            <person name="Hu H."/>
            <person name="Hughes D.S.T."/>
            <person name="Huylmans A.-K."/>
            <person name="Kemena C."/>
            <person name="Kremer L.P.M."/>
            <person name="Lee S.L."/>
            <person name="Lopez-Ezquerra A."/>
            <person name="Mallet L."/>
            <person name="Monroy-Kuhn J.M."/>
            <person name="Moser A."/>
            <person name="Murali S.C."/>
            <person name="Muzny D.M."/>
            <person name="Otani S."/>
            <person name="Piulachs M.-D."/>
            <person name="Poelchau M."/>
            <person name="Qu J."/>
            <person name="Schaub F."/>
            <person name="Wada-Katsumata A."/>
            <person name="Worley K.C."/>
            <person name="Xie Q."/>
            <person name="Ylla G."/>
            <person name="Poulsen M."/>
            <person name="Gibbs R.A."/>
            <person name="Schal C."/>
            <person name="Richards S."/>
            <person name="Belles X."/>
            <person name="Korb J."/>
            <person name="Bornberg-Bauer E."/>
        </authorList>
    </citation>
    <scope>NUCLEOTIDE SEQUENCE [LARGE SCALE GENOMIC DNA]</scope>
    <source>
        <tissue evidence="1">Whole body</tissue>
    </source>
</reference>
<accession>A0A2J7PEU6</accession>
<name>A0A2J7PEU6_9NEOP</name>
<dbReference type="InParanoid" id="A0A2J7PEU6"/>
<proteinExistence type="predicted"/>
<sequence length="322" mass="36523">MNSKRSYLHNMVGKVIELYFPYRAVVAFKYKDKQERALLKADKLIVDGQNVGMGKTIDGYLQEGSTVKFSCHGFDESGQDRCGYFVTMAWIQDLDLCSPMTGANTKGFLGINNASGIVSEVFHRQGVITYIDGDEQEHRVLFLASKLFLSGKRMSSKQNLQMRLDVEDKVQFDAVPCEQLENDSSCSWFATVVWKGTKPYTDYDEPVSLLEEPWDLMAEIKHLSNNPKSLFIRGQGQILQILNGEFGVALAAMKPNSWESILFHRSACFLFKLNLASHDLTKIFKEGDRIRFIAVRASKHLITQWVASQISVFVSNELDYNL</sequence>
<evidence type="ECO:0000313" key="2">
    <source>
        <dbReference type="Proteomes" id="UP000235965"/>
    </source>
</evidence>
<gene>
    <name evidence="1" type="ORF">B7P43_G05361</name>
</gene>
<dbReference type="EMBL" id="NEVH01026088">
    <property type="protein sequence ID" value="PNF14848.1"/>
    <property type="molecule type" value="Genomic_DNA"/>
</dbReference>
<dbReference type="OrthoDB" id="6343426at2759"/>